<dbReference type="EMBL" id="JXSX01000001">
    <property type="protein sequence ID" value="KIR66242.1"/>
    <property type="molecule type" value="Genomic_DNA"/>
</dbReference>
<organism evidence="2 3">
    <name type="scientific">Micromonospora haikouensis</name>
    <dbReference type="NCBI Taxonomy" id="686309"/>
    <lineage>
        <taxon>Bacteria</taxon>
        <taxon>Bacillati</taxon>
        <taxon>Actinomycetota</taxon>
        <taxon>Actinomycetes</taxon>
        <taxon>Micromonosporales</taxon>
        <taxon>Micromonosporaceae</taxon>
        <taxon>Micromonospora</taxon>
    </lineage>
</organism>
<dbReference type="Proteomes" id="UP000032254">
    <property type="component" value="Unassembled WGS sequence"/>
</dbReference>
<dbReference type="AlphaFoldDB" id="A0A0D0V5U6"/>
<evidence type="ECO:0000256" key="1">
    <source>
        <dbReference type="SAM" id="MobiDB-lite"/>
    </source>
</evidence>
<comment type="caution">
    <text evidence="2">The sequence shown here is derived from an EMBL/GenBank/DDBJ whole genome shotgun (WGS) entry which is preliminary data.</text>
</comment>
<protein>
    <submittedName>
        <fullName evidence="2">Uncharacterized protein</fullName>
    </submittedName>
</protein>
<evidence type="ECO:0000313" key="2">
    <source>
        <dbReference type="EMBL" id="KIR66242.1"/>
    </source>
</evidence>
<feature type="region of interest" description="Disordered" evidence="1">
    <location>
        <begin position="1"/>
        <end position="68"/>
    </location>
</feature>
<reference evidence="2 3" key="1">
    <citation type="submission" date="2015-01" db="EMBL/GenBank/DDBJ databases">
        <title>Sequencing and annotation of Micromonospora carbonacea strain JXNU-1 genome.</title>
        <authorList>
            <person name="Long Z."/>
            <person name="Huang Y."/>
            <person name="Jiang Y."/>
        </authorList>
    </citation>
    <scope>NUCLEOTIDE SEQUENCE [LARGE SCALE GENOMIC DNA]</scope>
    <source>
        <strain evidence="2 3">JXNU-1</strain>
    </source>
</reference>
<proteinExistence type="predicted"/>
<keyword evidence="3" id="KW-1185">Reference proteome</keyword>
<sequence length="68" mass="7630">MWRRPPTRPTGRSATTPRSPARRIAPALPRSPARSSSPAPPRWRTSRRTRTTPTSAPGSSHRDRTTSW</sequence>
<accession>A0A0D0V5U6</accession>
<name>A0A0D0V5U6_9ACTN</name>
<evidence type="ECO:0000313" key="3">
    <source>
        <dbReference type="Proteomes" id="UP000032254"/>
    </source>
</evidence>
<gene>
    <name evidence="2" type="ORF">TK50_13820</name>
</gene>
<feature type="compositionally biased region" description="Low complexity" evidence="1">
    <location>
        <begin position="14"/>
        <end position="37"/>
    </location>
</feature>